<reference evidence="2 3" key="1">
    <citation type="journal article" date="2016" name="Mol. Biol. Evol.">
        <title>Comparative Genomics of Early-Diverging Mushroom-Forming Fungi Provides Insights into the Origins of Lignocellulose Decay Capabilities.</title>
        <authorList>
            <person name="Nagy L.G."/>
            <person name="Riley R."/>
            <person name="Tritt A."/>
            <person name="Adam C."/>
            <person name="Daum C."/>
            <person name="Floudas D."/>
            <person name="Sun H."/>
            <person name="Yadav J.S."/>
            <person name="Pangilinan J."/>
            <person name="Larsson K.H."/>
            <person name="Matsuura K."/>
            <person name="Barry K."/>
            <person name="Labutti K."/>
            <person name="Kuo R."/>
            <person name="Ohm R.A."/>
            <person name="Bhattacharya S.S."/>
            <person name="Shirouzu T."/>
            <person name="Yoshinaga Y."/>
            <person name="Martin F.M."/>
            <person name="Grigoriev I.V."/>
            <person name="Hibbett D.S."/>
        </authorList>
    </citation>
    <scope>NUCLEOTIDE SEQUENCE [LARGE SCALE GENOMIC DNA]</scope>
    <source>
        <strain evidence="2 3">HHB12733</strain>
    </source>
</reference>
<organism evidence="2 3">
    <name type="scientific">Calocera cornea HHB12733</name>
    <dbReference type="NCBI Taxonomy" id="1353952"/>
    <lineage>
        <taxon>Eukaryota</taxon>
        <taxon>Fungi</taxon>
        <taxon>Dikarya</taxon>
        <taxon>Basidiomycota</taxon>
        <taxon>Agaricomycotina</taxon>
        <taxon>Dacrymycetes</taxon>
        <taxon>Dacrymycetales</taxon>
        <taxon>Dacrymycetaceae</taxon>
        <taxon>Calocera</taxon>
    </lineage>
</organism>
<gene>
    <name evidence="2" type="ORF">CALCODRAFT_289515</name>
</gene>
<feature type="region of interest" description="Disordered" evidence="1">
    <location>
        <begin position="78"/>
        <end position="107"/>
    </location>
</feature>
<accession>A0A165FWD4</accession>
<feature type="region of interest" description="Disordered" evidence="1">
    <location>
        <begin position="1"/>
        <end position="42"/>
    </location>
</feature>
<feature type="compositionally biased region" description="Polar residues" evidence="1">
    <location>
        <begin position="262"/>
        <end position="272"/>
    </location>
</feature>
<feature type="compositionally biased region" description="Basic residues" evidence="1">
    <location>
        <begin position="220"/>
        <end position="236"/>
    </location>
</feature>
<dbReference type="STRING" id="1353952.A0A165FWD4"/>
<dbReference type="AlphaFoldDB" id="A0A165FWD4"/>
<proteinExistence type="predicted"/>
<evidence type="ECO:0000313" key="2">
    <source>
        <dbReference type="EMBL" id="KZT57286.1"/>
    </source>
</evidence>
<name>A0A165FWD4_9BASI</name>
<protein>
    <submittedName>
        <fullName evidence="2">Uncharacterized protein</fullName>
    </submittedName>
</protein>
<feature type="region of interest" description="Disordered" evidence="1">
    <location>
        <begin position="208"/>
        <end position="272"/>
    </location>
</feature>
<dbReference type="OrthoDB" id="424402at2759"/>
<dbReference type="InParanoid" id="A0A165FWD4"/>
<feature type="compositionally biased region" description="Low complexity" evidence="1">
    <location>
        <begin position="16"/>
        <end position="31"/>
    </location>
</feature>
<evidence type="ECO:0000313" key="3">
    <source>
        <dbReference type="Proteomes" id="UP000076842"/>
    </source>
</evidence>
<evidence type="ECO:0000256" key="1">
    <source>
        <dbReference type="SAM" id="MobiDB-lite"/>
    </source>
</evidence>
<keyword evidence="3" id="KW-1185">Reference proteome</keyword>
<dbReference type="EMBL" id="KV423966">
    <property type="protein sequence ID" value="KZT57286.1"/>
    <property type="molecule type" value="Genomic_DNA"/>
</dbReference>
<dbReference type="Proteomes" id="UP000076842">
    <property type="component" value="Unassembled WGS sequence"/>
</dbReference>
<sequence length="272" mass="29049">MATAPPPAGPSENHDGPAAGPSGSSATAPATQEDDRTPHLLRIASHGKLKTYIAFALKFLQESHTRPLVLHTLPAPSKTTPLPAPAPAAAAVASDPPPQPFKAPAKSLAPCTTSIPRLLSVAEIIKREFVDLSYAQGQGKGKEKETWVLHQYNELGCLEDLEGEGGRTEAGKKGLSLVELLEGKNHLQIKRTPYMKITLTKKLLEGHDAKKSTYQEPLPSKKRSKSARARERKKQKRAETAAVPSEQTSEVLVAPADVAMSDATTAPTEVAQ</sequence>
<feature type="compositionally biased region" description="Low complexity" evidence="1">
    <location>
        <begin position="78"/>
        <end position="94"/>
    </location>
</feature>